<evidence type="ECO:0000256" key="1">
    <source>
        <dbReference type="SAM" id="Phobius"/>
    </source>
</evidence>
<keyword evidence="1" id="KW-0812">Transmembrane</keyword>
<evidence type="ECO:0008006" key="4">
    <source>
        <dbReference type="Google" id="ProtNLM"/>
    </source>
</evidence>
<accession>A0A518GS95</accession>
<dbReference type="EMBL" id="CP036299">
    <property type="protein sequence ID" value="QDV31466.1"/>
    <property type="molecule type" value="Genomic_DNA"/>
</dbReference>
<evidence type="ECO:0000313" key="2">
    <source>
        <dbReference type="EMBL" id="QDV31466.1"/>
    </source>
</evidence>
<feature type="transmembrane region" description="Helical" evidence="1">
    <location>
        <begin position="144"/>
        <end position="161"/>
    </location>
</feature>
<name>A0A518GS95_9PLAN</name>
<keyword evidence="1" id="KW-0472">Membrane</keyword>
<reference evidence="2 3" key="1">
    <citation type="submission" date="2019-02" db="EMBL/GenBank/DDBJ databases">
        <title>Deep-cultivation of Planctomycetes and their phenomic and genomic characterization uncovers novel biology.</title>
        <authorList>
            <person name="Wiegand S."/>
            <person name="Jogler M."/>
            <person name="Boedeker C."/>
            <person name="Pinto D."/>
            <person name="Vollmers J."/>
            <person name="Rivas-Marin E."/>
            <person name="Kohn T."/>
            <person name="Peeters S.H."/>
            <person name="Heuer A."/>
            <person name="Rast P."/>
            <person name="Oberbeckmann S."/>
            <person name="Bunk B."/>
            <person name="Jeske O."/>
            <person name="Meyerdierks A."/>
            <person name="Storesund J.E."/>
            <person name="Kallscheuer N."/>
            <person name="Luecker S."/>
            <person name="Lage O.M."/>
            <person name="Pohl T."/>
            <person name="Merkel B.J."/>
            <person name="Hornburger P."/>
            <person name="Mueller R.-W."/>
            <person name="Bruemmer F."/>
            <person name="Labrenz M."/>
            <person name="Spormann A.M."/>
            <person name="Op den Camp H."/>
            <person name="Overmann J."/>
            <person name="Amann R."/>
            <person name="Jetten M.S.M."/>
            <person name="Mascher T."/>
            <person name="Medema M.H."/>
            <person name="Devos D.P."/>
            <person name="Kaster A.-K."/>
            <person name="Ovreas L."/>
            <person name="Rohde M."/>
            <person name="Galperin M.Y."/>
            <person name="Jogler C."/>
        </authorList>
    </citation>
    <scope>NUCLEOTIDE SEQUENCE [LARGE SCALE GENOMIC DNA]</scope>
    <source>
        <strain evidence="2 3">Spb1</strain>
    </source>
</reference>
<organism evidence="2 3">
    <name type="scientific">Planctopirus ephydatiae</name>
    <dbReference type="NCBI Taxonomy" id="2528019"/>
    <lineage>
        <taxon>Bacteria</taxon>
        <taxon>Pseudomonadati</taxon>
        <taxon>Planctomycetota</taxon>
        <taxon>Planctomycetia</taxon>
        <taxon>Planctomycetales</taxon>
        <taxon>Planctomycetaceae</taxon>
        <taxon>Planctopirus</taxon>
    </lineage>
</organism>
<keyword evidence="3" id="KW-1185">Reference proteome</keyword>
<feature type="transmembrane region" description="Helical" evidence="1">
    <location>
        <begin position="104"/>
        <end position="123"/>
    </location>
</feature>
<proteinExistence type="predicted"/>
<dbReference type="KEGG" id="peh:Spb1_34100"/>
<feature type="transmembrane region" description="Helical" evidence="1">
    <location>
        <begin position="55"/>
        <end position="75"/>
    </location>
</feature>
<gene>
    <name evidence="2" type="ORF">Spb1_34100</name>
</gene>
<dbReference type="RefSeq" id="WP_246128264.1">
    <property type="nucleotide sequence ID" value="NZ_CP036299.1"/>
</dbReference>
<evidence type="ECO:0000313" key="3">
    <source>
        <dbReference type="Proteomes" id="UP000315349"/>
    </source>
</evidence>
<dbReference type="AlphaFoldDB" id="A0A518GS95"/>
<protein>
    <recommendedName>
        <fullName evidence="4">DUF4157 domain-containing protein</fullName>
    </recommendedName>
</protein>
<keyword evidence="1" id="KW-1133">Transmembrane helix</keyword>
<sequence length="180" mass="20251">MPSPRVPKIPDKLALEPESVITVSSSQFGRSLALPASLNFPRIRQAAMMDRLQRFAAYAWAAPNTILGIILALILGRSTNQWVWVDGVLEISGPKLASWLNRPWGALSSITAITFGHTVLAQSREAHDFTRAHERIHVRQYERWGLAFIPAYLGASGYLWLRGRDCYRENPFEKEAYGSE</sequence>
<dbReference type="Proteomes" id="UP000315349">
    <property type="component" value="Chromosome"/>
</dbReference>